<proteinExistence type="inferred from homology"/>
<feature type="domain" description="Replication protein A 70 kDa DNA-binding subunit B/D first OB fold" evidence="13">
    <location>
        <begin position="179"/>
        <end position="283"/>
    </location>
</feature>
<dbReference type="InterPro" id="IPR031657">
    <property type="entry name" value="REPA_OB_2"/>
</dbReference>
<dbReference type="Gene3D" id="2.40.50.140">
    <property type="entry name" value="Nucleic acid-binding proteins"/>
    <property type="match status" value="4"/>
</dbReference>
<dbReference type="InterPro" id="IPR004591">
    <property type="entry name" value="Rfa1"/>
</dbReference>
<evidence type="ECO:0000256" key="4">
    <source>
        <dbReference type="ARBA" id="ARBA00022723"/>
    </source>
</evidence>
<accession>A0A1B6CV81</accession>
<dbReference type="InterPro" id="IPR003871">
    <property type="entry name" value="RFA1B/D_OB_1st"/>
</dbReference>
<dbReference type="Pfam" id="PF04057">
    <property type="entry name" value="Rep-A_N"/>
    <property type="match status" value="1"/>
</dbReference>
<evidence type="ECO:0000256" key="11">
    <source>
        <dbReference type="RuleBase" id="RU364130"/>
    </source>
</evidence>
<evidence type="ECO:0000256" key="10">
    <source>
        <dbReference type="ARBA" id="ARBA00062035"/>
    </source>
</evidence>
<dbReference type="InterPro" id="IPR047192">
    <property type="entry name" value="Euk_RPA1_DBD_C"/>
</dbReference>
<evidence type="ECO:0000313" key="17">
    <source>
        <dbReference type="EMBL" id="JAS17396.1"/>
    </source>
</evidence>
<dbReference type="GO" id="GO:0006310">
    <property type="term" value="P:DNA recombination"/>
    <property type="evidence" value="ECO:0007669"/>
    <property type="project" value="InterPro"/>
</dbReference>
<dbReference type="EMBL" id="GEDC01019902">
    <property type="protein sequence ID" value="JAS17396.1"/>
    <property type="molecule type" value="Transcribed_RNA"/>
</dbReference>
<sequence>MDQKLTEGALQTIMTGGEVVNPVMQILGSKKIAGNAANERYRLLVSDGVHLNSFAMLATQLNEKVTSGELADYSIVKINRHIVSMVNNQGRGEKRVMIILDLTVLKHGTEVGLKIGNPSPYSEGSTPAQSSSANPPQVQHSQNRPKPQSSQNNGYGANKPSTPFPKNDVTSSPLGSRTHPIMGLSPYQNKWLIKARVTSKSPIRTWSNAKGEGKLFSIDLVDESGEIRATAFKEQCDKFYDMIEVNKVYFISKCTLKPANKKFSAIKNDYEMTFNNETVVTPCMEEDDEIPQLSFNFTKLSSLSEMEPDTFVDVIGVCKTSSDVQNLVSRTTNRELKKREVEIVDQSLTSVSITLWGTQAEEFNSSIQPIVAVKNARVTEYNGSKSLSLVSSSVMQTNPDVPEAHKLRGWFDCLTDDANFHSISARTGGTDGGNYKCITLQEAKDSQLGGGDKPDYYSTIATLVHVRTENCLYKACPQPTCQKKVIDQNTGMYRCEKCNREYDSYKWRLLVSVQLSDWTAGQWVTLFQETAEQLFGVTADEIGTRKENDDRFNECFSNALFKDYVFRLRAKIEEYNGETRMKVTVYSAKPLDYKDYCRNLLTEIKEMTGISSLKNN</sequence>
<protein>
    <recommendedName>
        <fullName evidence="11">Replication protein A subunit</fullName>
    </recommendedName>
</protein>
<dbReference type="InterPro" id="IPR007199">
    <property type="entry name" value="Rep_factor-A_N"/>
</dbReference>
<dbReference type="SUPFAM" id="SSF50249">
    <property type="entry name" value="Nucleic acid-binding proteins"/>
    <property type="match status" value="4"/>
</dbReference>
<feature type="domain" description="Replication protein A OB" evidence="16">
    <location>
        <begin position="300"/>
        <end position="398"/>
    </location>
</feature>
<keyword evidence="4 11" id="KW-0479">Metal-binding</keyword>
<dbReference type="GO" id="GO:0005634">
    <property type="term" value="C:nucleus"/>
    <property type="evidence" value="ECO:0007669"/>
    <property type="project" value="UniProtKB-SubCell"/>
</dbReference>
<dbReference type="FunFam" id="2.40.50.140:FF:000117">
    <property type="entry name" value="Replication protein A subunit"/>
    <property type="match status" value="1"/>
</dbReference>
<evidence type="ECO:0000259" key="14">
    <source>
        <dbReference type="Pfam" id="PF04057"/>
    </source>
</evidence>
<evidence type="ECO:0000256" key="8">
    <source>
        <dbReference type="ARBA" id="ARBA00023242"/>
    </source>
</evidence>
<dbReference type="GO" id="GO:0003677">
    <property type="term" value="F:DNA binding"/>
    <property type="evidence" value="ECO:0007669"/>
    <property type="project" value="UniProtKB-KW"/>
</dbReference>
<keyword evidence="7 11" id="KW-0238">DNA-binding</keyword>
<evidence type="ECO:0000256" key="5">
    <source>
        <dbReference type="ARBA" id="ARBA00022771"/>
    </source>
</evidence>
<evidence type="ECO:0000259" key="16">
    <source>
        <dbReference type="Pfam" id="PF16900"/>
    </source>
</evidence>
<reference evidence="17" key="1">
    <citation type="submission" date="2015-12" db="EMBL/GenBank/DDBJ databases">
        <title>De novo transcriptome assembly of four potential Pierce s Disease insect vectors from Arizona vineyards.</title>
        <authorList>
            <person name="Tassone E.E."/>
        </authorList>
    </citation>
    <scope>NUCLEOTIDE SEQUENCE</scope>
</reference>
<dbReference type="Pfam" id="PF02721">
    <property type="entry name" value="DUF223"/>
    <property type="match status" value="1"/>
</dbReference>
<comment type="subcellular location">
    <subcellularLocation>
        <location evidence="1 11">Nucleus</location>
    </subcellularLocation>
</comment>
<comment type="subunit">
    <text evidence="10 11">Component of the heterotrimeric canonical replication protein A complex (RPA).</text>
</comment>
<dbReference type="CDD" id="cd04477">
    <property type="entry name" value="RPA1N"/>
    <property type="match status" value="1"/>
</dbReference>
<feature type="region of interest" description="Disordered" evidence="12">
    <location>
        <begin position="115"/>
        <end position="180"/>
    </location>
</feature>
<dbReference type="GO" id="GO:0008270">
    <property type="term" value="F:zinc ion binding"/>
    <property type="evidence" value="ECO:0007669"/>
    <property type="project" value="UniProtKB-KW"/>
</dbReference>
<dbReference type="Pfam" id="PF08646">
    <property type="entry name" value="Rep_fac-A_C"/>
    <property type="match status" value="1"/>
</dbReference>
<feature type="domain" description="Replication factor-A protein 1 N-terminal" evidence="14">
    <location>
        <begin position="5"/>
        <end position="106"/>
    </location>
</feature>
<evidence type="ECO:0000259" key="15">
    <source>
        <dbReference type="Pfam" id="PF08646"/>
    </source>
</evidence>
<name>A0A1B6CV81_9HEMI</name>
<dbReference type="CDD" id="cd04474">
    <property type="entry name" value="RPA1_DBD_A"/>
    <property type="match status" value="1"/>
</dbReference>
<evidence type="ECO:0000256" key="3">
    <source>
        <dbReference type="ARBA" id="ARBA00022705"/>
    </source>
</evidence>
<dbReference type="FunFam" id="2.40.50.140:FF:000090">
    <property type="entry name" value="Replication protein A subunit"/>
    <property type="match status" value="1"/>
</dbReference>
<organism evidence="17">
    <name type="scientific">Clastoptera arizonana</name>
    <name type="common">Arizona spittle bug</name>
    <dbReference type="NCBI Taxonomy" id="38151"/>
    <lineage>
        <taxon>Eukaryota</taxon>
        <taxon>Metazoa</taxon>
        <taxon>Ecdysozoa</taxon>
        <taxon>Arthropoda</taxon>
        <taxon>Hexapoda</taxon>
        <taxon>Insecta</taxon>
        <taxon>Pterygota</taxon>
        <taxon>Neoptera</taxon>
        <taxon>Paraneoptera</taxon>
        <taxon>Hemiptera</taxon>
        <taxon>Auchenorrhyncha</taxon>
        <taxon>Cercopoidea</taxon>
        <taxon>Clastopteridae</taxon>
        <taxon>Clastoptera</taxon>
    </lineage>
</organism>
<dbReference type="PANTHER" id="PTHR47165">
    <property type="entry name" value="OS03G0429900 PROTEIN"/>
    <property type="match status" value="1"/>
</dbReference>
<keyword evidence="8 11" id="KW-0539">Nucleus</keyword>
<gene>
    <name evidence="17" type="ORF">g.7489</name>
</gene>
<keyword evidence="6 11" id="KW-0862">Zinc</keyword>
<dbReference type="GO" id="GO:0006281">
    <property type="term" value="P:DNA repair"/>
    <property type="evidence" value="ECO:0007669"/>
    <property type="project" value="InterPro"/>
</dbReference>
<evidence type="ECO:0000256" key="2">
    <source>
        <dbReference type="ARBA" id="ARBA00005690"/>
    </source>
</evidence>
<dbReference type="FunFam" id="2.40.50.140:FF:000041">
    <property type="entry name" value="Replication protein A subunit"/>
    <property type="match status" value="1"/>
</dbReference>
<evidence type="ECO:0000256" key="12">
    <source>
        <dbReference type="SAM" id="MobiDB-lite"/>
    </source>
</evidence>
<dbReference type="InterPro" id="IPR012340">
    <property type="entry name" value="NA-bd_OB-fold"/>
</dbReference>
<keyword evidence="5 11" id="KW-0863">Zinc-finger</keyword>
<comment type="function">
    <text evidence="9 11">As part of the heterotrimeric replication protein A complex (RPA/RP-A), binds and stabilizes single-stranded DNA intermediates, that form during DNA replication or upon DNA stress. It prevents their reannealing and in parallel, recruits and activates different proteins and complexes involved in DNA metabolism. Thereby, it plays an essential role both in DNA replication and the cellular response to DNA damage.</text>
</comment>
<dbReference type="CDD" id="cd04475">
    <property type="entry name" value="RPA1_DBD_B"/>
    <property type="match status" value="1"/>
</dbReference>
<comment type="similarity">
    <text evidence="2 11">Belongs to the replication factor A protein 1 family.</text>
</comment>
<dbReference type="GO" id="GO:0006260">
    <property type="term" value="P:DNA replication"/>
    <property type="evidence" value="ECO:0007669"/>
    <property type="project" value="UniProtKB-KW"/>
</dbReference>
<evidence type="ECO:0000256" key="9">
    <source>
        <dbReference type="ARBA" id="ARBA00058595"/>
    </source>
</evidence>
<dbReference type="InterPro" id="IPR013955">
    <property type="entry name" value="Rep_factor-A_C"/>
</dbReference>
<dbReference type="CDD" id="cd04476">
    <property type="entry name" value="RPA1_DBD_C"/>
    <property type="match status" value="1"/>
</dbReference>
<evidence type="ECO:0000259" key="13">
    <source>
        <dbReference type="Pfam" id="PF02721"/>
    </source>
</evidence>
<dbReference type="NCBIfam" id="TIGR00617">
    <property type="entry name" value="rpa1"/>
    <property type="match status" value="1"/>
</dbReference>
<dbReference type="Pfam" id="PF16900">
    <property type="entry name" value="REPA_OB_2"/>
    <property type="match status" value="1"/>
</dbReference>
<evidence type="ECO:0000256" key="1">
    <source>
        <dbReference type="ARBA" id="ARBA00004123"/>
    </source>
</evidence>
<dbReference type="FunFam" id="2.40.50.140:FF:000064">
    <property type="entry name" value="Replication protein A subunit"/>
    <property type="match status" value="1"/>
</dbReference>
<evidence type="ECO:0000256" key="7">
    <source>
        <dbReference type="ARBA" id="ARBA00023125"/>
    </source>
</evidence>
<keyword evidence="3 11" id="KW-0235">DNA replication</keyword>
<feature type="domain" description="Replication factor A C-terminal" evidence="15">
    <location>
        <begin position="456"/>
        <end position="600"/>
    </location>
</feature>
<dbReference type="PANTHER" id="PTHR47165:SF4">
    <property type="entry name" value="OS03G0429900 PROTEIN"/>
    <property type="match status" value="1"/>
</dbReference>
<feature type="compositionally biased region" description="Polar residues" evidence="12">
    <location>
        <begin position="119"/>
        <end position="161"/>
    </location>
</feature>
<dbReference type="AlphaFoldDB" id="A0A1B6CV81"/>
<evidence type="ECO:0000256" key="6">
    <source>
        <dbReference type="ARBA" id="ARBA00022833"/>
    </source>
</evidence>